<evidence type="ECO:0000313" key="3">
    <source>
        <dbReference type="EMBL" id="ETB59351.1"/>
    </source>
</evidence>
<feature type="compositionally biased region" description="Low complexity" evidence="1">
    <location>
        <begin position="269"/>
        <end position="288"/>
    </location>
</feature>
<keyword evidence="2" id="KW-1133">Transmembrane helix</keyword>
<dbReference type="NCBIfam" id="TIGR01590">
    <property type="entry name" value="yir-bir-cir_Pla"/>
    <property type="match status" value="1"/>
</dbReference>
<reference evidence="3 4" key="1">
    <citation type="submission" date="2013-11" db="EMBL/GenBank/DDBJ databases">
        <title>The Genome Sequence of Plasmodium yoelii 17X.</title>
        <authorList>
            <consortium name="The Broad Institute Genomics Platform"/>
            <consortium name="The Broad Institute Genome Sequencing Center for Infectious Disease"/>
            <person name="Neafsey D."/>
            <person name="Adams J."/>
            <person name="Walker B."/>
            <person name="Young S.K."/>
            <person name="Zeng Q."/>
            <person name="Gargeya S."/>
            <person name="Fitzgerald M."/>
            <person name="Haas B."/>
            <person name="Abouelleil A."/>
            <person name="Alvarado L."/>
            <person name="Chapman S.B."/>
            <person name="Gainer-Dewar J."/>
            <person name="Goldberg J."/>
            <person name="Griggs A."/>
            <person name="Gujja S."/>
            <person name="Hansen M."/>
            <person name="Howarth C."/>
            <person name="Imamovic A."/>
            <person name="Ireland A."/>
            <person name="Larimer J."/>
            <person name="McCowan C."/>
            <person name="Murphy C."/>
            <person name="Pearson M."/>
            <person name="Poon T.W."/>
            <person name="Priest M."/>
            <person name="Roberts A."/>
            <person name="Saif S."/>
            <person name="Shea T."/>
            <person name="Sykes S."/>
            <person name="Wortman J."/>
            <person name="Nusbaum C."/>
            <person name="Birren B."/>
        </authorList>
    </citation>
    <scope>NUCLEOTIDE SEQUENCE [LARGE SCALE GENOMIC DNA]</scope>
    <source>
        <strain evidence="3 4">17X</strain>
    </source>
</reference>
<feature type="transmembrane region" description="Helical" evidence="2">
    <location>
        <begin position="306"/>
        <end position="328"/>
    </location>
</feature>
<proteinExistence type="predicted"/>
<dbReference type="AlphaFoldDB" id="V7PIG4"/>
<protein>
    <recommendedName>
        <fullName evidence="5">YIR protein</fullName>
    </recommendedName>
</protein>
<sequence>MGNKLNDTDYFIKRDNKICSKFDTLISIFPDELNNSGNYNFKSTPPKKYCPNGSCNNDIDKINGYCVWLFNLIYGDKIDFSNNADNNTNIVTYILAWLSYKLSQKPQSEITTLKDFYNKHMENIPEYNKSIENDTKYKTYISLININKKLMDIDIKVMSKFYVVFKNLCKMYNDLSKANTNGAEYLKYVNNFVDNYNALFNDTNSNLFKQVLFAVSNDYNHIKSTLSFESVRKQFPELTNKKTETQVSTSSPKETQMDDSSSKIPVSISQTEGSSSQSGVSDSQSGVSDSETTLFSSLTINKLIPIPFILVVTLILLGIAYKYSLFGFRKRSQKQHLREKLKK</sequence>
<evidence type="ECO:0000313" key="4">
    <source>
        <dbReference type="Proteomes" id="UP000018538"/>
    </source>
</evidence>
<dbReference type="OrthoDB" id="373199at2759"/>
<dbReference type="InterPro" id="IPR006477">
    <property type="entry name" value="Yir_bir_cir"/>
</dbReference>
<keyword evidence="4" id="KW-1185">Reference proteome</keyword>
<feature type="compositionally biased region" description="Polar residues" evidence="1">
    <location>
        <begin position="245"/>
        <end position="268"/>
    </location>
</feature>
<dbReference type="Proteomes" id="UP000018538">
    <property type="component" value="Unassembled WGS sequence"/>
</dbReference>
<keyword evidence="2" id="KW-0472">Membrane</keyword>
<dbReference type="Pfam" id="PF06022">
    <property type="entry name" value="Cir_Bir_Yir"/>
    <property type="match status" value="1"/>
</dbReference>
<evidence type="ECO:0000256" key="2">
    <source>
        <dbReference type="SAM" id="Phobius"/>
    </source>
</evidence>
<dbReference type="EMBL" id="KI635766">
    <property type="protein sequence ID" value="ETB59351.1"/>
    <property type="molecule type" value="Genomic_DNA"/>
</dbReference>
<organism evidence="3 4">
    <name type="scientific">Plasmodium yoelii 17X</name>
    <dbReference type="NCBI Taxonomy" id="1323249"/>
    <lineage>
        <taxon>Eukaryota</taxon>
        <taxon>Sar</taxon>
        <taxon>Alveolata</taxon>
        <taxon>Apicomplexa</taxon>
        <taxon>Aconoidasida</taxon>
        <taxon>Haemosporida</taxon>
        <taxon>Plasmodiidae</taxon>
        <taxon>Plasmodium</taxon>
        <taxon>Plasmodium (Vinckeia)</taxon>
    </lineage>
</organism>
<evidence type="ECO:0000256" key="1">
    <source>
        <dbReference type="SAM" id="MobiDB-lite"/>
    </source>
</evidence>
<accession>V7PIG4</accession>
<name>V7PIG4_PLAYE</name>
<feature type="region of interest" description="Disordered" evidence="1">
    <location>
        <begin position="239"/>
        <end position="288"/>
    </location>
</feature>
<evidence type="ECO:0008006" key="5">
    <source>
        <dbReference type="Google" id="ProtNLM"/>
    </source>
</evidence>
<keyword evidence="2" id="KW-0812">Transmembrane</keyword>
<gene>
    <name evidence="3" type="ORF">YYC_02869</name>
</gene>